<organism evidence="12 13">
    <name type="scientific">Streptomyces prasinopilosus</name>
    <dbReference type="NCBI Taxonomy" id="67344"/>
    <lineage>
        <taxon>Bacteria</taxon>
        <taxon>Bacillati</taxon>
        <taxon>Actinomycetota</taxon>
        <taxon>Actinomycetes</taxon>
        <taxon>Kitasatosporales</taxon>
        <taxon>Streptomycetaceae</taxon>
        <taxon>Streptomyces</taxon>
    </lineage>
</organism>
<feature type="domain" description="MalQ N-terminal beta-sandwich" evidence="11">
    <location>
        <begin position="83"/>
        <end position="154"/>
    </location>
</feature>
<evidence type="ECO:0000256" key="6">
    <source>
        <dbReference type="ARBA" id="ARBA00022679"/>
    </source>
</evidence>
<evidence type="ECO:0000256" key="10">
    <source>
        <dbReference type="RuleBase" id="RU361207"/>
    </source>
</evidence>
<evidence type="ECO:0000256" key="5">
    <source>
        <dbReference type="ARBA" id="ARBA00022676"/>
    </source>
</evidence>
<dbReference type="Gene3D" id="3.20.20.80">
    <property type="entry name" value="Glycosidases"/>
    <property type="match status" value="1"/>
</dbReference>
<dbReference type="AlphaFoldDB" id="A0A1G6M1S1"/>
<comment type="similarity">
    <text evidence="2 10">Belongs to the disproportionating enzyme family.</text>
</comment>
<evidence type="ECO:0000256" key="8">
    <source>
        <dbReference type="ARBA" id="ARBA00031423"/>
    </source>
</evidence>
<dbReference type="RefSeq" id="WP_074993953.1">
    <property type="nucleotide sequence ID" value="NZ_FMZK01000002.1"/>
</dbReference>
<dbReference type="EC" id="2.4.1.25" evidence="3 10"/>
<dbReference type="GO" id="GO:0004134">
    <property type="term" value="F:4-alpha-glucanotransferase activity"/>
    <property type="evidence" value="ECO:0007669"/>
    <property type="project" value="UniProtKB-EC"/>
</dbReference>
<gene>
    <name evidence="12" type="ORF">SAMN05216505_102349</name>
</gene>
<keyword evidence="13" id="KW-1185">Reference proteome</keyword>
<proteinExistence type="inferred from homology"/>
<dbReference type="STRING" id="67344.SAMN05216505_102349"/>
<dbReference type="Pfam" id="PF02446">
    <property type="entry name" value="Glyco_hydro_77"/>
    <property type="match status" value="1"/>
</dbReference>
<keyword evidence="5 10" id="KW-0328">Glycosyltransferase</keyword>
<dbReference type="PANTHER" id="PTHR32438">
    <property type="entry name" value="4-ALPHA-GLUCANOTRANSFERASE DPE1, CHLOROPLASTIC/AMYLOPLASTIC"/>
    <property type="match status" value="1"/>
</dbReference>
<accession>A0A1G6M1S1</accession>
<dbReference type="GO" id="GO:0005975">
    <property type="term" value="P:carbohydrate metabolic process"/>
    <property type="evidence" value="ECO:0007669"/>
    <property type="project" value="InterPro"/>
</dbReference>
<name>A0A1G6M1S1_9ACTN</name>
<dbReference type="EMBL" id="FMZK01000002">
    <property type="protein sequence ID" value="SDC49482.1"/>
    <property type="molecule type" value="Genomic_DNA"/>
</dbReference>
<dbReference type="NCBIfam" id="TIGR00217">
    <property type="entry name" value="malQ"/>
    <property type="match status" value="1"/>
</dbReference>
<dbReference type="Proteomes" id="UP000182100">
    <property type="component" value="Unassembled WGS sequence"/>
</dbReference>
<dbReference type="PANTHER" id="PTHR32438:SF5">
    <property type="entry name" value="4-ALPHA-GLUCANOTRANSFERASE DPE1, CHLOROPLASTIC_AMYLOPLASTIC"/>
    <property type="match status" value="1"/>
</dbReference>
<protein>
    <recommendedName>
        <fullName evidence="4 10">4-alpha-glucanotransferase</fullName>
        <ecNumber evidence="3 10">2.4.1.25</ecNumber>
    </recommendedName>
    <alternativeName>
        <fullName evidence="8 10">Amylomaltase</fullName>
    </alternativeName>
    <alternativeName>
        <fullName evidence="9 10">Disproportionating enzyme</fullName>
    </alternativeName>
</protein>
<dbReference type="Pfam" id="PF21226">
    <property type="entry name" value="MalQ_N"/>
    <property type="match status" value="1"/>
</dbReference>
<evidence type="ECO:0000256" key="4">
    <source>
        <dbReference type="ARBA" id="ARBA00020295"/>
    </source>
</evidence>
<evidence type="ECO:0000256" key="7">
    <source>
        <dbReference type="ARBA" id="ARBA00023277"/>
    </source>
</evidence>
<dbReference type="InterPro" id="IPR017853">
    <property type="entry name" value="GH"/>
</dbReference>
<dbReference type="SUPFAM" id="SSF51445">
    <property type="entry name" value="(Trans)glycosidases"/>
    <property type="match status" value="1"/>
</dbReference>
<comment type="catalytic activity">
    <reaction evidence="1 10">
        <text>Transfers a segment of a (1-&gt;4)-alpha-D-glucan to a new position in an acceptor, which may be glucose or a (1-&gt;4)-alpha-D-glucan.</text>
        <dbReference type="EC" id="2.4.1.25"/>
    </reaction>
</comment>
<evidence type="ECO:0000256" key="2">
    <source>
        <dbReference type="ARBA" id="ARBA00005684"/>
    </source>
</evidence>
<evidence type="ECO:0000313" key="13">
    <source>
        <dbReference type="Proteomes" id="UP000182100"/>
    </source>
</evidence>
<keyword evidence="6 10" id="KW-0808">Transferase</keyword>
<keyword evidence="7 10" id="KW-0119">Carbohydrate metabolism</keyword>
<evidence type="ECO:0000259" key="11">
    <source>
        <dbReference type="Pfam" id="PF21226"/>
    </source>
</evidence>
<evidence type="ECO:0000256" key="9">
    <source>
        <dbReference type="ARBA" id="ARBA00031501"/>
    </source>
</evidence>
<sequence>MHRPTSSDTPAAEPAEGLTELARLHGIDTEFRAEDGTRVRTPPHTLVAVLRALGVDATTPGAVAAALVAHRRRTAERLLPGDCVVARQGATAMLRVPEAAKVWIELEGGGRLDVPAGSDDEPSTRVLSAIPLGYHRVRVRLGERHDSAALIVCPARIAQPERRLWGYAAHLYALLSERSWGMGDLTDLADLAQWSARMHDAGFVVVNPLHAMMPVAFADHSPYWPSDRCFPDPVHVRVEDVPEYRGLDTLARRAVEEVAAAASELRRNVMSGHGLVERDRVWDLKRRALRTVYQAGLSPERAVAYRAFLEREGERLDLHATWWALADRYGPDWRTWPAGLSDPGGPEVARARERYADDVDFRRWLVWVTDEQMAGVQRAALDAGMPIGVIHDLSVGVHPSGAEAWSLQHCLASGITVGAPPDVFNAQGQDWCLPPWRPDALAAHGYEPYARVLRGVLRHAGALRLDHAMGLFRLWWVPEGRPVSDGTYVRYDHEAMLAVLTLEAHRAGTPVIGEDLGTVEPEVRTELSDRGILGTSMLWMERSVDGYGGSVPRRAGEWRAECLAALTNHDLPSTAARLTGRHVDVRVRHGMIAGSVERERAAAALEMAEWREALWREGVLPADVEEPAEIVAGLYRYLLRTPARLVCLWLPDGVGDLRSPNLPGVFDAYPNWQLPLADEDSVPLSLERVKASARLDTLAGVLRAGSGRSLP</sequence>
<reference evidence="13" key="1">
    <citation type="submission" date="2016-10" db="EMBL/GenBank/DDBJ databases">
        <authorList>
            <person name="Varghese N."/>
            <person name="Submissions S."/>
        </authorList>
    </citation>
    <scope>NUCLEOTIDE SEQUENCE [LARGE SCALE GENOMIC DNA]</scope>
    <source>
        <strain evidence="13">CGMCC 4.3504</strain>
    </source>
</reference>
<evidence type="ECO:0000313" key="12">
    <source>
        <dbReference type="EMBL" id="SDC49482.1"/>
    </source>
</evidence>
<evidence type="ECO:0000256" key="3">
    <source>
        <dbReference type="ARBA" id="ARBA00012560"/>
    </source>
</evidence>
<dbReference type="InterPro" id="IPR003385">
    <property type="entry name" value="Glyco_hydro_77"/>
</dbReference>
<evidence type="ECO:0000256" key="1">
    <source>
        <dbReference type="ARBA" id="ARBA00000439"/>
    </source>
</evidence>
<dbReference type="InterPro" id="IPR048458">
    <property type="entry name" value="MalQ_N"/>
</dbReference>